<name>A0A9W4H8U4_9ACTN</name>
<evidence type="ECO:0000313" key="8">
    <source>
        <dbReference type="Proteomes" id="UP001153328"/>
    </source>
</evidence>
<dbReference type="PANTHER" id="PTHR43649">
    <property type="entry name" value="ARABINOSE-BINDING PROTEIN-RELATED"/>
    <property type="match status" value="1"/>
</dbReference>
<dbReference type="Pfam" id="PF01547">
    <property type="entry name" value="SBP_bac_1"/>
    <property type="match status" value="1"/>
</dbReference>
<dbReference type="SUPFAM" id="SSF53850">
    <property type="entry name" value="Periplasmic binding protein-like II"/>
    <property type="match status" value="1"/>
</dbReference>
<dbReference type="PANTHER" id="PTHR43649:SF33">
    <property type="entry name" value="POLYGALACTURONAN_RHAMNOGALACTURONAN-BINDING PROTEIN YTCQ"/>
    <property type="match status" value="1"/>
</dbReference>
<keyword evidence="2 6" id="KW-0732">Signal</keyword>
<proteinExistence type="predicted"/>
<keyword evidence="4" id="KW-0564">Palmitate</keyword>
<comment type="caution">
    <text evidence="7">The sequence shown here is derived from an EMBL/GenBank/DDBJ whole genome shotgun (WGS) entry which is preliminary data.</text>
</comment>
<evidence type="ECO:0000256" key="4">
    <source>
        <dbReference type="ARBA" id="ARBA00023139"/>
    </source>
</evidence>
<protein>
    <submittedName>
        <fullName evidence="7">ABC-type glycerol-3-phosphate transport system, substrate-binding protein</fullName>
    </submittedName>
</protein>
<reference evidence="7" key="1">
    <citation type="submission" date="2021-06" db="EMBL/GenBank/DDBJ databases">
        <authorList>
            <person name="Arsene-Ploetze F."/>
        </authorList>
    </citation>
    <scope>NUCLEOTIDE SEQUENCE</scope>
    <source>
        <strain evidence="7">SBRY1</strain>
    </source>
</reference>
<dbReference type="PROSITE" id="PS51257">
    <property type="entry name" value="PROKAR_LIPOPROTEIN"/>
    <property type="match status" value="1"/>
</dbReference>
<dbReference type="Gene3D" id="3.40.190.10">
    <property type="entry name" value="Periplasmic binding protein-like II"/>
    <property type="match status" value="2"/>
</dbReference>
<evidence type="ECO:0000256" key="2">
    <source>
        <dbReference type="ARBA" id="ARBA00022729"/>
    </source>
</evidence>
<evidence type="ECO:0000313" key="7">
    <source>
        <dbReference type="EMBL" id="CAG7658408.1"/>
    </source>
</evidence>
<keyword evidence="1" id="KW-1003">Cell membrane</keyword>
<keyword evidence="3" id="KW-0472">Membrane</keyword>
<organism evidence="7 8">
    <name type="scientific">Actinacidiphila bryophytorum</name>
    <dbReference type="NCBI Taxonomy" id="1436133"/>
    <lineage>
        <taxon>Bacteria</taxon>
        <taxon>Bacillati</taxon>
        <taxon>Actinomycetota</taxon>
        <taxon>Actinomycetes</taxon>
        <taxon>Kitasatosporales</taxon>
        <taxon>Streptomycetaceae</taxon>
        <taxon>Actinacidiphila</taxon>
    </lineage>
</organism>
<evidence type="ECO:0000256" key="1">
    <source>
        <dbReference type="ARBA" id="ARBA00022475"/>
    </source>
</evidence>
<accession>A0A9W4H8U4</accession>
<dbReference type="InterPro" id="IPR006059">
    <property type="entry name" value="SBP"/>
</dbReference>
<evidence type="ECO:0000256" key="3">
    <source>
        <dbReference type="ARBA" id="ARBA00023136"/>
    </source>
</evidence>
<feature type="chain" id="PRO_5040895410" evidence="6">
    <location>
        <begin position="24"/>
        <end position="444"/>
    </location>
</feature>
<feature type="signal peptide" evidence="6">
    <location>
        <begin position="1"/>
        <end position="23"/>
    </location>
</feature>
<dbReference type="EMBL" id="CAJVAX010000023">
    <property type="protein sequence ID" value="CAG7658408.1"/>
    <property type="molecule type" value="Genomic_DNA"/>
</dbReference>
<dbReference type="AlphaFoldDB" id="A0A9W4H8U4"/>
<keyword evidence="5" id="KW-0449">Lipoprotein</keyword>
<dbReference type="Proteomes" id="UP001153328">
    <property type="component" value="Unassembled WGS sequence"/>
</dbReference>
<sequence length="444" mass="47611">MVHMKRSALAGSLLAAMALLATACGGGGSSASGGDSADSPADPGKVTGDIKVLTQRTDLVQDGTMKKYAAEFTKLYPKVHVTFEGITDYEGEVKIRMNTSNYGDVLMIPAAIKTLDYPKFFASLGTADALAEQYTFTDKATVGGKVYGIANFANVQGFVYNKTVWQQAGITDWPTTPDEFLADLAAVKAKTSATPYYTNYKDGWPLTAWTQVQGAATCDPKAGDEPATQSDPWQAGTDLNIGDTLLYDIVHDKLSEQDPTTTNWENSKNLLATGKIGTMWLGSWAIVQMQDAAKKAGKDPGEIGYMPFPAQKDGKFCTPVAPDYQEAVNIHSGHKAAARAWIDWFTDKSGYVQTNQAVPTLKGGAMPSALKPFQDAGVRFVEMSQAQSAKVTSIDNQSEIGMTNKPDYRRHLIDVARGAAGGDLHGIFADLAKKWASAQKTASL</sequence>
<keyword evidence="8" id="KW-1185">Reference proteome</keyword>
<evidence type="ECO:0000256" key="5">
    <source>
        <dbReference type="ARBA" id="ARBA00023288"/>
    </source>
</evidence>
<evidence type="ECO:0000256" key="6">
    <source>
        <dbReference type="SAM" id="SignalP"/>
    </source>
</evidence>
<dbReference type="InterPro" id="IPR050490">
    <property type="entry name" value="Bact_solute-bd_prot1"/>
</dbReference>
<gene>
    <name evidence="7" type="ORF">SBRY_90251</name>
</gene>